<dbReference type="PANTHER" id="PTHR33755">
    <property type="entry name" value="TOXIN PARE1-RELATED"/>
    <property type="match status" value="1"/>
</dbReference>
<organism evidence="3">
    <name type="scientific">Arcobacter sp. AZ-2023</name>
    <dbReference type="NCBI Taxonomy" id="3074453"/>
    <lineage>
        <taxon>Bacteria</taxon>
        <taxon>Pseudomonadati</taxon>
        <taxon>Campylobacterota</taxon>
        <taxon>Epsilonproteobacteria</taxon>
        <taxon>Campylobacterales</taxon>
        <taxon>Arcobacteraceae</taxon>
        <taxon>Arcobacter</taxon>
    </lineage>
</organism>
<name>A0AA96IGS8_9BACT</name>
<dbReference type="InterPro" id="IPR007712">
    <property type="entry name" value="RelE/ParE_toxin"/>
</dbReference>
<accession>A0AA96IGS8</accession>
<proteinExistence type="inferred from homology"/>
<comment type="similarity">
    <text evidence="1">Belongs to the RelE toxin family.</text>
</comment>
<sequence length="98" mass="11848">MKLLYSQEAREQLKNIKEYISKDNKDVAIQYLLKIKLKLEILEDYPYIGKVNSTFNIENIREFVVFGYKIIYKINQKSVYIMAIYKYIDFDETKVEVF</sequence>
<dbReference type="EMBL" id="CP134854">
    <property type="protein sequence ID" value="WNL30646.1"/>
    <property type="molecule type" value="Genomic_DNA"/>
</dbReference>
<keyword evidence="2" id="KW-1277">Toxin-antitoxin system</keyword>
<dbReference type="InterPro" id="IPR051803">
    <property type="entry name" value="TA_system_RelE-like_toxin"/>
</dbReference>
<gene>
    <name evidence="3" type="ORF">RMQ68_04455</name>
</gene>
<reference evidence="3" key="1">
    <citation type="submission" date="2023-09" db="EMBL/GenBank/DDBJ databases">
        <title>Arcobacter tbilisiensis sp. nov. isolated from chicken meat in Tbilisi, Georgia.</title>
        <authorList>
            <person name="Matthias R."/>
            <person name="Zautner A.E."/>
        </authorList>
    </citation>
    <scope>NUCLEOTIDE SEQUENCE</scope>
    <source>
        <strain evidence="3">LEO 52</strain>
    </source>
</reference>
<protein>
    <submittedName>
        <fullName evidence="3">Type II toxin-antitoxin system RelE/ParE family toxin</fullName>
    </submittedName>
</protein>
<dbReference type="AlphaFoldDB" id="A0AA96IGS8"/>
<dbReference type="Pfam" id="PF05016">
    <property type="entry name" value="ParE_toxin"/>
    <property type="match status" value="1"/>
</dbReference>
<evidence type="ECO:0000313" key="3">
    <source>
        <dbReference type="EMBL" id="WNL30646.1"/>
    </source>
</evidence>
<dbReference type="InterPro" id="IPR035093">
    <property type="entry name" value="RelE/ParE_toxin_dom_sf"/>
</dbReference>
<evidence type="ECO:0000256" key="2">
    <source>
        <dbReference type="ARBA" id="ARBA00022649"/>
    </source>
</evidence>
<dbReference type="Gene3D" id="3.30.2310.20">
    <property type="entry name" value="RelE-like"/>
    <property type="match status" value="1"/>
</dbReference>
<evidence type="ECO:0000256" key="1">
    <source>
        <dbReference type="ARBA" id="ARBA00006226"/>
    </source>
</evidence>